<dbReference type="InterPro" id="IPR050235">
    <property type="entry name" value="CK1_Ser-Thr_kinase"/>
</dbReference>
<dbReference type="GeneID" id="17290198"/>
<protein>
    <recommendedName>
        <fullName evidence="1">non-specific serine/threonine protein kinase</fullName>
        <ecNumber evidence="1">2.7.11.1</ecNumber>
    </recommendedName>
</protein>
<dbReference type="Proteomes" id="UP000011087">
    <property type="component" value="Unassembled WGS sequence"/>
</dbReference>
<evidence type="ECO:0000256" key="2">
    <source>
        <dbReference type="ARBA" id="ARBA00022741"/>
    </source>
</evidence>
<keyword evidence="3 4" id="KW-0067">ATP-binding</keyword>
<evidence type="ECO:0000313" key="9">
    <source>
        <dbReference type="Proteomes" id="UP000011087"/>
    </source>
</evidence>
<reference evidence="9" key="2">
    <citation type="submission" date="2012-11" db="EMBL/GenBank/DDBJ databases">
        <authorList>
            <person name="Kuo A."/>
            <person name="Curtis B.A."/>
            <person name="Tanifuji G."/>
            <person name="Burki F."/>
            <person name="Gruber A."/>
            <person name="Irimia M."/>
            <person name="Maruyama S."/>
            <person name="Arias M.C."/>
            <person name="Ball S.G."/>
            <person name="Gile G.H."/>
            <person name="Hirakawa Y."/>
            <person name="Hopkins J.F."/>
            <person name="Rensing S.A."/>
            <person name="Schmutz J."/>
            <person name="Symeonidi A."/>
            <person name="Elias M."/>
            <person name="Eveleigh R.J."/>
            <person name="Herman E.K."/>
            <person name="Klute M.J."/>
            <person name="Nakayama T."/>
            <person name="Obornik M."/>
            <person name="Reyes-Prieto A."/>
            <person name="Armbrust E.V."/>
            <person name="Aves S.J."/>
            <person name="Beiko R.G."/>
            <person name="Coutinho P."/>
            <person name="Dacks J.B."/>
            <person name="Durnford D.G."/>
            <person name="Fast N.M."/>
            <person name="Green B.R."/>
            <person name="Grisdale C."/>
            <person name="Hempe F."/>
            <person name="Henrissat B."/>
            <person name="Hoppner M.P."/>
            <person name="Ishida K.-I."/>
            <person name="Kim E."/>
            <person name="Koreny L."/>
            <person name="Kroth P.G."/>
            <person name="Liu Y."/>
            <person name="Malik S.-B."/>
            <person name="Maier U.G."/>
            <person name="McRose D."/>
            <person name="Mock T."/>
            <person name="Neilson J.A."/>
            <person name="Onodera N.T."/>
            <person name="Poole A.M."/>
            <person name="Pritham E.J."/>
            <person name="Richards T.A."/>
            <person name="Rocap G."/>
            <person name="Roy S.W."/>
            <person name="Sarai C."/>
            <person name="Schaack S."/>
            <person name="Shirato S."/>
            <person name="Slamovits C.H."/>
            <person name="Spencer D.F."/>
            <person name="Suzuki S."/>
            <person name="Worden A.Z."/>
            <person name="Zauner S."/>
            <person name="Barry K."/>
            <person name="Bell C."/>
            <person name="Bharti A.K."/>
            <person name="Crow J.A."/>
            <person name="Grimwood J."/>
            <person name="Kramer R."/>
            <person name="Lindquist E."/>
            <person name="Lucas S."/>
            <person name="Salamov A."/>
            <person name="McFadden G.I."/>
            <person name="Lane C.E."/>
            <person name="Keeling P.J."/>
            <person name="Gray M.W."/>
            <person name="Grigoriev I.V."/>
            <person name="Archibald J.M."/>
        </authorList>
    </citation>
    <scope>NUCLEOTIDE SEQUENCE</scope>
    <source>
        <strain evidence="9">CCMP2712</strain>
    </source>
</reference>
<dbReference type="STRING" id="905079.L1IC01"/>
<dbReference type="InterPro" id="IPR011009">
    <property type="entry name" value="Kinase-like_dom_sf"/>
</dbReference>
<keyword evidence="5" id="KW-0418">Kinase</keyword>
<dbReference type="eggNOG" id="KOG1163">
    <property type="taxonomic scope" value="Eukaryota"/>
</dbReference>
<reference evidence="7 9" key="1">
    <citation type="journal article" date="2012" name="Nature">
        <title>Algal genomes reveal evolutionary mosaicism and the fate of nucleomorphs.</title>
        <authorList>
            <consortium name="DOE Joint Genome Institute"/>
            <person name="Curtis B.A."/>
            <person name="Tanifuji G."/>
            <person name="Burki F."/>
            <person name="Gruber A."/>
            <person name="Irimia M."/>
            <person name="Maruyama S."/>
            <person name="Arias M.C."/>
            <person name="Ball S.G."/>
            <person name="Gile G.H."/>
            <person name="Hirakawa Y."/>
            <person name="Hopkins J.F."/>
            <person name="Kuo A."/>
            <person name="Rensing S.A."/>
            <person name="Schmutz J."/>
            <person name="Symeonidi A."/>
            <person name="Elias M."/>
            <person name="Eveleigh R.J."/>
            <person name="Herman E.K."/>
            <person name="Klute M.J."/>
            <person name="Nakayama T."/>
            <person name="Obornik M."/>
            <person name="Reyes-Prieto A."/>
            <person name="Armbrust E.V."/>
            <person name="Aves S.J."/>
            <person name="Beiko R.G."/>
            <person name="Coutinho P."/>
            <person name="Dacks J.B."/>
            <person name="Durnford D.G."/>
            <person name="Fast N.M."/>
            <person name="Green B.R."/>
            <person name="Grisdale C.J."/>
            <person name="Hempel F."/>
            <person name="Henrissat B."/>
            <person name="Hoppner M.P."/>
            <person name="Ishida K."/>
            <person name="Kim E."/>
            <person name="Koreny L."/>
            <person name="Kroth P.G."/>
            <person name="Liu Y."/>
            <person name="Malik S.B."/>
            <person name="Maier U.G."/>
            <person name="McRose D."/>
            <person name="Mock T."/>
            <person name="Neilson J.A."/>
            <person name="Onodera N.T."/>
            <person name="Poole A.M."/>
            <person name="Pritham E.J."/>
            <person name="Richards T.A."/>
            <person name="Rocap G."/>
            <person name="Roy S.W."/>
            <person name="Sarai C."/>
            <person name="Schaack S."/>
            <person name="Shirato S."/>
            <person name="Slamovits C.H."/>
            <person name="Spencer D.F."/>
            <person name="Suzuki S."/>
            <person name="Worden A.Z."/>
            <person name="Zauner S."/>
            <person name="Barry K."/>
            <person name="Bell C."/>
            <person name="Bharti A.K."/>
            <person name="Crow J.A."/>
            <person name="Grimwood J."/>
            <person name="Kramer R."/>
            <person name="Lindquist E."/>
            <person name="Lucas S."/>
            <person name="Salamov A."/>
            <person name="McFadden G.I."/>
            <person name="Lane C.E."/>
            <person name="Keeling P.J."/>
            <person name="Gray M.W."/>
            <person name="Grigoriev I.V."/>
            <person name="Archibald J.M."/>
        </authorList>
    </citation>
    <scope>NUCLEOTIDE SEQUENCE</scope>
    <source>
        <strain evidence="7 9">CCMP2712</strain>
    </source>
</reference>
<dbReference type="PaxDb" id="55529-EKX33449"/>
<dbReference type="InterPro" id="IPR008271">
    <property type="entry name" value="Ser/Thr_kinase_AS"/>
</dbReference>
<dbReference type="AlphaFoldDB" id="L1IC01"/>
<evidence type="ECO:0000259" key="6">
    <source>
        <dbReference type="PROSITE" id="PS50011"/>
    </source>
</evidence>
<evidence type="ECO:0000256" key="5">
    <source>
        <dbReference type="RuleBase" id="RU000304"/>
    </source>
</evidence>
<dbReference type="SMART" id="SM00220">
    <property type="entry name" value="S_TKc"/>
    <property type="match status" value="1"/>
</dbReference>
<gene>
    <name evidence="7" type="ORF">GUITHDRAFT_160285</name>
</gene>
<dbReference type="InterPro" id="IPR000719">
    <property type="entry name" value="Prot_kinase_dom"/>
</dbReference>
<dbReference type="PROSITE" id="PS00107">
    <property type="entry name" value="PROTEIN_KINASE_ATP"/>
    <property type="match status" value="1"/>
</dbReference>
<evidence type="ECO:0000256" key="3">
    <source>
        <dbReference type="ARBA" id="ARBA00022840"/>
    </source>
</evidence>
<dbReference type="EMBL" id="JH993141">
    <property type="protein sequence ID" value="EKX33449.1"/>
    <property type="molecule type" value="Genomic_DNA"/>
</dbReference>
<evidence type="ECO:0000313" key="7">
    <source>
        <dbReference type="EMBL" id="EKX33449.1"/>
    </source>
</evidence>
<dbReference type="OrthoDB" id="5979581at2759"/>
<dbReference type="KEGG" id="gtt:GUITHDRAFT_160285"/>
<dbReference type="PROSITE" id="PS50011">
    <property type="entry name" value="PROTEIN_KINASE_DOM"/>
    <property type="match status" value="1"/>
</dbReference>
<dbReference type="PANTHER" id="PTHR11909">
    <property type="entry name" value="CASEIN KINASE-RELATED"/>
    <property type="match status" value="1"/>
</dbReference>
<keyword evidence="5" id="KW-0723">Serine/threonine-protein kinase</keyword>
<dbReference type="Pfam" id="PF00069">
    <property type="entry name" value="Pkinase"/>
    <property type="match status" value="1"/>
</dbReference>
<dbReference type="RefSeq" id="XP_005820429.1">
    <property type="nucleotide sequence ID" value="XM_005820372.1"/>
</dbReference>
<dbReference type="Gene3D" id="1.10.510.10">
    <property type="entry name" value="Transferase(Phosphotransferase) domain 1"/>
    <property type="match status" value="1"/>
</dbReference>
<dbReference type="HOGENOM" id="CLU_019279_2_0_1"/>
<dbReference type="OMA" id="HIPFKWG"/>
<proteinExistence type="inferred from homology"/>
<dbReference type="GO" id="GO:0004674">
    <property type="term" value="F:protein serine/threonine kinase activity"/>
    <property type="evidence" value="ECO:0007669"/>
    <property type="project" value="UniProtKB-KW"/>
</dbReference>
<dbReference type="SUPFAM" id="SSF56112">
    <property type="entry name" value="Protein kinase-like (PK-like)"/>
    <property type="match status" value="1"/>
</dbReference>
<feature type="domain" description="Protein kinase" evidence="6">
    <location>
        <begin position="87"/>
        <end position="401"/>
    </location>
</feature>
<keyword evidence="2 4" id="KW-0547">Nucleotide-binding</keyword>
<name>L1IC01_GUITC</name>
<dbReference type="EC" id="2.7.11.1" evidence="1"/>
<evidence type="ECO:0000256" key="1">
    <source>
        <dbReference type="ARBA" id="ARBA00012513"/>
    </source>
</evidence>
<dbReference type="CDD" id="cd14016">
    <property type="entry name" value="STKc_CK1"/>
    <property type="match status" value="1"/>
</dbReference>
<keyword evidence="5" id="KW-0808">Transferase</keyword>
<accession>L1IC01</accession>
<dbReference type="InterPro" id="IPR017441">
    <property type="entry name" value="Protein_kinase_ATP_BS"/>
</dbReference>
<reference evidence="8" key="3">
    <citation type="submission" date="2015-06" db="UniProtKB">
        <authorList>
            <consortium name="EnsemblProtists"/>
        </authorList>
    </citation>
    <scope>IDENTIFICATION</scope>
</reference>
<evidence type="ECO:0000313" key="8">
    <source>
        <dbReference type="EnsemblProtists" id="EKX33449"/>
    </source>
</evidence>
<organism evidence="7">
    <name type="scientific">Guillardia theta (strain CCMP2712)</name>
    <name type="common">Cryptophyte</name>
    <dbReference type="NCBI Taxonomy" id="905079"/>
    <lineage>
        <taxon>Eukaryota</taxon>
        <taxon>Cryptophyceae</taxon>
        <taxon>Pyrenomonadales</taxon>
        <taxon>Geminigeraceae</taxon>
        <taxon>Guillardia</taxon>
    </lineage>
</organism>
<keyword evidence="9" id="KW-1185">Reference proteome</keyword>
<sequence>MIASTTSVMREGSGAAFAWACSVSIGTLSQSLARSSPEFSVSWGWQALWRSSSCSSCYMEGRFTAGRMQDTGTQAHILIGWVVLGRFKLLRELGKGSFGHIFHARDINTQQEVAIKVEKRDIKVPQLKQEVNVYKHLRGMPGFPRLIAEGEENNLKMIVIDRLGHNIEDLLELCGGRFSLKTVLLLADQMLLRTQQMHSRGLLHRDIKPDNFLTGLGENAGTIYAVDFGLSKFYIDPKTGKHIGQREKNLTSLVGTARYCSINSHHGAQLSRRDDLETIGYVLVYLACRGLPWQGVKAANLPEKYEKIGQIKEQISTTKLCAGLPSCFQKFIDYSRQLAFEEEPDYEMCKEMFRSTFQLCRLKHHNIALLSLFARAHSDSLIFAARTIEFSTGQECWTGEA</sequence>
<comment type="similarity">
    <text evidence="5">Belongs to the protein kinase superfamily.</text>
</comment>
<evidence type="ECO:0000256" key="4">
    <source>
        <dbReference type="PROSITE-ProRule" id="PRU10141"/>
    </source>
</evidence>
<feature type="binding site" evidence="4">
    <location>
        <position position="116"/>
    </location>
    <ligand>
        <name>ATP</name>
        <dbReference type="ChEBI" id="CHEBI:30616"/>
    </ligand>
</feature>
<dbReference type="PROSITE" id="PS00108">
    <property type="entry name" value="PROTEIN_KINASE_ST"/>
    <property type="match status" value="1"/>
</dbReference>
<dbReference type="EnsemblProtists" id="EKX33449">
    <property type="protein sequence ID" value="EKX33449"/>
    <property type="gene ID" value="GUITHDRAFT_160285"/>
</dbReference>
<dbReference type="GO" id="GO:0005524">
    <property type="term" value="F:ATP binding"/>
    <property type="evidence" value="ECO:0007669"/>
    <property type="project" value="UniProtKB-UniRule"/>
</dbReference>